<feature type="coiled-coil region" evidence="1">
    <location>
        <begin position="232"/>
        <end position="280"/>
    </location>
</feature>
<evidence type="ECO:0000313" key="3">
    <source>
        <dbReference type="Proteomes" id="UP001165740"/>
    </source>
</evidence>
<dbReference type="GeneID" id="106065314"/>
<feature type="transmembrane region" description="Helical" evidence="2">
    <location>
        <begin position="329"/>
        <end position="348"/>
    </location>
</feature>
<evidence type="ECO:0000256" key="2">
    <source>
        <dbReference type="SAM" id="Phobius"/>
    </source>
</evidence>
<evidence type="ECO:0000256" key="1">
    <source>
        <dbReference type="SAM" id="Coils"/>
    </source>
</evidence>
<keyword evidence="2" id="KW-0472">Membrane</keyword>
<name>A0A9W2YBE9_BIOGL</name>
<keyword evidence="2" id="KW-0812">Transmembrane</keyword>
<keyword evidence="2" id="KW-1133">Transmembrane helix</keyword>
<protein>
    <submittedName>
        <fullName evidence="4">Uncharacterized protein LOC106065314 isoform X1</fullName>
    </submittedName>
</protein>
<keyword evidence="3" id="KW-1185">Reference proteome</keyword>
<organism evidence="3 4">
    <name type="scientific">Biomphalaria glabrata</name>
    <name type="common">Bloodfluke planorb</name>
    <name type="synonym">Freshwater snail</name>
    <dbReference type="NCBI Taxonomy" id="6526"/>
    <lineage>
        <taxon>Eukaryota</taxon>
        <taxon>Metazoa</taxon>
        <taxon>Spiralia</taxon>
        <taxon>Lophotrochozoa</taxon>
        <taxon>Mollusca</taxon>
        <taxon>Gastropoda</taxon>
        <taxon>Heterobranchia</taxon>
        <taxon>Euthyneura</taxon>
        <taxon>Panpulmonata</taxon>
        <taxon>Hygrophila</taxon>
        <taxon>Lymnaeoidea</taxon>
        <taxon>Planorbidae</taxon>
        <taxon>Biomphalaria</taxon>
    </lineage>
</organism>
<accession>A0A9W2YBE9</accession>
<evidence type="ECO:0000313" key="4">
    <source>
        <dbReference type="RefSeq" id="XP_055860134.1"/>
    </source>
</evidence>
<keyword evidence="1" id="KW-0175">Coiled coil</keyword>
<gene>
    <name evidence="4" type="primary">LOC106065314</name>
</gene>
<dbReference type="RefSeq" id="XP_055860134.1">
    <property type="nucleotide sequence ID" value="XM_056004159.1"/>
</dbReference>
<reference evidence="4" key="1">
    <citation type="submission" date="2025-08" db="UniProtKB">
        <authorList>
            <consortium name="RefSeq"/>
        </authorList>
    </citation>
    <scope>IDENTIFICATION</scope>
</reference>
<proteinExistence type="predicted"/>
<dbReference type="Proteomes" id="UP001165740">
    <property type="component" value="Chromosome 11"/>
</dbReference>
<dbReference type="AlphaFoldDB" id="A0A9W2YBE9"/>
<sequence>MVFMLMTMKKQKQMNTQICLQVMNGYGSSQSTLPHVAVETYFRETHPSTDNADKTNALEKFYYPETEVKDQRKIMISLQHKLKDQSKIEECLEILLQGKEEHCEKIELLAEFALSLKCNWEKLASENTKLHKRKLAQMKKIEKNFEQITLKHIQESHSKECDMFTQKIEELQEFLKISQDKKNKWKEKAQESDKKFQKLLTEKVQESDGKSQKILTKKDDLHNTLKIIQHTADDWKRIAKANEAEIEKLITEKERLQNEIKEVTFEKNKLETSLANTQTEFSTLIFEKADLENSLRKMKSDRAQSWHGILGDICHIKFFPTFEEARTKYFSLICMLLLITIFISVVLAF</sequence>